<proteinExistence type="inferred from homology"/>
<keyword evidence="5" id="KW-0238">DNA-binding</keyword>
<evidence type="ECO:0000313" key="10">
    <source>
        <dbReference type="Proteomes" id="UP000008207"/>
    </source>
</evidence>
<protein>
    <recommendedName>
        <fullName evidence="2">8-amino-7-oxononanoate synthase</fullName>
    </recommendedName>
    <alternativeName>
        <fullName evidence="7">Alpha-oxoamine synthase</fullName>
    </alternativeName>
</protein>
<dbReference type="GO" id="GO:0008483">
    <property type="term" value="F:transaminase activity"/>
    <property type="evidence" value="ECO:0007669"/>
    <property type="project" value="UniProtKB-KW"/>
</dbReference>
<dbReference type="GO" id="GO:0003677">
    <property type="term" value="F:DNA binding"/>
    <property type="evidence" value="ECO:0007669"/>
    <property type="project" value="UniProtKB-KW"/>
</dbReference>
<dbReference type="EMBL" id="CP001349">
    <property type="protein sequence ID" value="ACL58844.1"/>
    <property type="molecule type" value="Genomic_DNA"/>
</dbReference>
<keyword evidence="6" id="KW-0804">Transcription</keyword>
<feature type="domain" description="HTH gntR-type" evidence="8">
    <location>
        <begin position="20"/>
        <end position="88"/>
    </location>
</feature>
<dbReference type="PROSITE" id="PS50949">
    <property type="entry name" value="HTH_GNTR"/>
    <property type="match status" value="1"/>
</dbReference>
<sequence>MASEKTKFFGWLPRELSSEGPRYLALVNALEQDVAENRLVDGSRLPPHRELAVQLGLSVGTVSKAYQEAEQRGIVSSHVGQGTFVRRRAPAGAAGAVARQAVNMALNVPAHGREAEFLSGLLSDVYRPRELAPLLDFHPHSGIGRHREVMARSISDDAFSVDPALLFLCNGAQHALDIAVRLVAQPGDKILVDRLTYSGFKAIAVANSLTLVPVDLDDEGTDPDALEAACRDSGARVYYSMPTLQSPTARTMSLRRRKRIAELAEKLDLLIIEDDVYSFFYPERPRPIAALLPERSFYTTSYSKCVAPGFRLGTLSVPPAFRDRAEIFVHASSWFAAPILSDLAVRLIESGKLDELIRERRRQATERYRLFAKFFPYADKLEHPPFYAWLPLPQEWSASRFTSAARGQGILVTPPTASTVDDDDPGAVRVCLGAPDDLSELSDALSILSEILARPPLSVFSVA</sequence>
<dbReference type="CDD" id="cd07377">
    <property type="entry name" value="WHTH_GntR"/>
    <property type="match status" value="1"/>
</dbReference>
<evidence type="ECO:0000256" key="6">
    <source>
        <dbReference type="ARBA" id="ARBA00023163"/>
    </source>
</evidence>
<dbReference type="InterPro" id="IPR000524">
    <property type="entry name" value="Tscrpt_reg_HTH_GntR"/>
</dbReference>
<organism evidence="9 10">
    <name type="scientific">Methylobacterium nodulans (strain LMG 21967 / CNCM I-2342 / ORS 2060)</name>
    <dbReference type="NCBI Taxonomy" id="460265"/>
    <lineage>
        <taxon>Bacteria</taxon>
        <taxon>Pseudomonadati</taxon>
        <taxon>Pseudomonadota</taxon>
        <taxon>Alphaproteobacteria</taxon>
        <taxon>Hyphomicrobiales</taxon>
        <taxon>Methylobacteriaceae</taxon>
        <taxon>Methylobacterium</taxon>
    </lineage>
</organism>
<dbReference type="RefSeq" id="WP_015930494.1">
    <property type="nucleotide sequence ID" value="NC_011894.1"/>
</dbReference>
<evidence type="ECO:0000256" key="5">
    <source>
        <dbReference type="ARBA" id="ARBA00023125"/>
    </source>
</evidence>
<dbReference type="CDD" id="cd00609">
    <property type="entry name" value="AAT_like"/>
    <property type="match status" value="1"/>
</dbReference>
<dbReference type="InterPro" id="IPR036390">
    <property type="entry name" value="WH_DNA-bd_sf"/>
</dbReference>
<evidence type="ECO:0000256" key="3">
    <source>
        <dbReference type="ARBA" id="ARBA00022898"/>
    </source>
</evidence>
<comment type="similarity">
    <text evidence="1">In the C-terminal section; belongs to the class-I pyridoxal-phosphate-dependent aminotransferase family.</text>
</comment>
<dbReference type="Pfam" id="PF00392">
    <property type="entry name" value="GntR"/>
    <property type="match status" value="1"/>
</dbReference>
<evidence type="ECO:0000256" key="4">
    <source>
        <dbReference type="ARBA" id="ARBA00023015"/>
    </source>
</evidence>
<dbReference type="InterPro" id="IPR015424">
    <property type="entry name" value="PyrdxlP-dep_Trfase"/>
</dbReference>
<dbReference type="Gene3D" id="3.40.640.10">
    <property type="entry name" value="Type I PLP-dependent aspartate aminotransferase-like (Major domain)"/>
    <property type="match status" value="1"/>
</dbReference>
<dbReference type="KEGG" id="mno:Mnod_3954"/>
<evidence type="ECO:0000313" key="9">
    <source>
        <dbReference type="EMBL" id="ACL58844.1"/>
    </source>
</evidence>
<evidence type="ECO:0000256" key="1">
    <source>
        <dbReference type="ARBA" id="ARBA00005384"/>
    </source>
</evidence>
<dbReference type="PANTHER" id="PTHR46577:SF1">
    <property type="entry name" value="HTH-TYPE TRANSCRIPTIONAL REGULATORY PROTEIN GABR"/>
    <property type="match status" value="1"/>
</dbReference>
<gene>
    <name evidence="9" type="ordered locus">Mnod_3954</name>
</gene>
<dbReference type="HOGENOM" id="CLU_017584_0_0_5"/>
<dbReference type="PANTHER" id="PTHR46577">
    <property type="entry name" value="HTH-TYPE TRANSCRIPTIONAL REGULATORY PROTEIN GABR"/>
    <property type="match status" value="1"/>
</dbReference>
<dbReference type="InterPro" id="IPR051446">
    <property type="entry name" value="HTH_trans_reg/aminotransferase"/>
</dbReference>
<dbReference type="Gene3D" id="1.10.10.10">
    <property type="entry name" value="Winged helix-like DNA-binding domain superfamily/Winged helix DNA-binding domain"/>
    <property type="match status" value="1"/>
</dbReference>
<dbReference type="GO" id="GO:0030170">
    <property type="term" value="F:pyridoxal phosphate binding"/>
    <property type="evidence" value="ECO:0007669"/>
    <property type="project" value="InterPro"/>
</dbReference>
<reference evidence="9 10" key="1">
    <citation type="submission" date="2009-01" db="EMBL/GenBank/DDBJ databases">
        <title>Complete sequence of chromosome of Methylobacterium nodulans ORS 2060.</title>
        <authorList>
            <consortium name="US DOE Joint Genome Institute"/>
            <person name="Lucas S."/>
            <person name="Copeland A."/>
            <person name="Lapidus A."/>
            <person name="Glavina del Rio T."/>
            <person name="Dalin E."/>
            <person name="Tice H."/>
            <person name="Bruce D."/>
            <person name="Goodwin L."/>
            <person name="Pitluck S."/>
            <person name="Sims D."/>
            <person name="Brettin T."/>
            <person name="Detter J.C."/>
            <person name="Han C."/>
            <person name="Larimer F."/>
            <person name="Land M."/>
            <person name="Hauser L."/>
            <person name="Kyrpides N."/>
            <person name="Ivanova N."/>
            <person name="Marx C.J."/>
            <person name="Richardson P."/>
        </authorList>
    </citation>
    <scope>NUCLEOTIDE SEQUENCE [LARGE SCALE GENOMIC DNA]</scope>
    <source>
        <strain evidence="10">LMG 21967 / CNCM I-2342 / ORS 2060</strain>
    </source>
</reference>
<evidence type="ECO:0000256" key="7">
    <source>
        <dbReference type="ARBA" id="ARBA00031658"/>
    </source>
</evidence>
<dbReference type="SUPFAM" id="SSF53383">
    <property type="entry name" value="PLP-dependent transferases"/>
    <property type="match status" value="1"/>
</dbReference>
<dbReference type="GO" id="GO:0003700">
    <property type="term" value="F:DNA-binding transcription factor activity"/>
    <property type="evidence" value="ECO:0007669"/>
    <property type="project" value="InterPro"/>
</dbReference>
<dbReference type="Pfam" id="PF00155">
    <property type="entry name" value="Aminotran_1_2"/>
    <property type="match status" value="1"/>
</dbReference>
<dbReference type="eggNOG" id="COG1167">
    <property type="taxonomic scope" value="Bacteria"/>
</dbReference>
<dbReference type="InterPro" id="IPR036388">
    <property type="entry name" value="WH-like_DNA-bd_sf"/>
</dbReference>
<keyword evidence="9" id="KW-0808">Transferase</keyword>
<accession>B8ISK4</accession>
<dbReference type="SUPFAM" id="SSF46785">
    <property type="entry name" value="Winged helix' DNA-binding domain"/>
    <property type="match status" value="1"/>
</dbReference>
<keyword evidence="4" id="KW-0805">Transcription regulation</keyword>
<keyword evidence="10" id="KW-1185">Reference proteome</keyword>
<name>B8ISK4_METNO</name>
<dbReference type="Proteomes" id="UP000008207">
    <property type="component" value="Chromosome"/>
</dbReference>
<dbReference type="InterPro" id="IPR015422">
    <property type="entry name" value="PyrdxlP-dep_Trfase_small"/>
</dbReference>
<dbReference type="AlphaFoldDB" id="B8ISK4"/>
<keyword evidence="9" id="KW-0032">Aminotransferase</keyword>
<evidence type="ECO:0000259" key="8">
    <source>
        <dbReference type="PROSITE" id="PS50949"/>
    </source>
</evidence>
<dbReference type="Gene3D" id="3.90.1150.10">
    <property type="entry name" value="Aspartate Aminotransferase, domain 1"/>
    <property type="match status" value="1"/>
</dbReference>
<dbReference type="SMART" id="SM00345">
    <property type="entry name" value="HTH_GNTR"/>
    <property type="match status" value="1"/>
</dbReference>
<dbReference type="InterPro" id="IPR015421">
    <property type="entry name" value="PyrdxlP-dep_Trfase_major"/>
</dbReference>
<dbReference type="OrthoDB" id="9804020at2"/>
<evidence type="ECO:0000256" key="2">
    <source>
        <dbReference type="ARBA" id="ARBA00016004"/>
    </source>
</evidence>
<dbReference type="InterPro" id="IPR004839">
    <property type="entry name" value="Aminotransferase_I/II_large"/>
</dbReference>
<keyword evidence="3" id="KW-0663">Pyridoxal phosphate</keyword>